<organism evidence="9 10">
    <name type="scientific">Caballeronia mineralivorans PML1(12)</name>
    <dbReference type="NCBI Taxonomy" id="908627"/>
    <lineage>
        <taxon>Bacteria</taxon>
        <taxon>Pseudomonadati</taxon>
        <taxon>Pseudomonadota</taxon>
        <taxon>Betaproteobacteria</taxon>
        <taxon>Burkholderiales</taxon>
        <taxon>Burkholderiaceae</taxon>
        <taxon>Caballeronia</taxon>
    </lineage>
</organism>
<comment type="similarity">
    <text evidence="2">Belongs to the UPF0126 family.</text>
</comment>
<feature type="domain" description="Glycine transporter" evidence="8">
    <location>
        <begin position="10"/>
        <end position="84"/>
    </location>
</feature>
<dbReference type="Pfam" id="PF03458">
    <property type="entry name" value="Gly_transporter"/>
    <property type="match status" value="2"/>
</dbReference>
<evidence type="ECO:0000256" key="6">
    <source>
        <dbReference type="ARBA" id="ARBA00023136"/>
    </source>
</evidence>
<accession>A0A0J1CX49</accession>
<evidence type="ECO:0000259" key="8">
    <source>
        <dbReference type="Pfam" id="PF03458"/>
    </source>
</evidence>
<feature type="transmembrane region" description="Helical" evidence="7">
    <location>
        <begin position="122"/>
        <end position="142"/>
    </location>
</feature>
<comment type="subcellular location">
    <subcellularLocation>
        <location evidence="1">Cell membrane</location>
        <topology evidence="1">Multi-pass membrane protein</topology>
    </subcellularLocation>
</comment>
<feature type="transmembrane region" description="Helical" evidence="7">
    <location>
        <begin position="90"/>
        <end position="110"/>
    </location>
</feature>
<feature type="transmembrane region" description="Helical" evidence="7">
    <location>
        <begin position="34"/>
        <end position="55"/>
    </location>
</feature>
<comment type="caution">
    <text evidence="9">The sequence shown here is derived from an EMBL/GenBank/DDBJ whole genome shotgun (WGS) entry which is preliminary data.</text>
</comment>
<gene>
    <name evidence="9" type="ORF">EOS_16370</name>
</gene>
<dbReference type="InterPro" id="IPR005115">
    <property type="entry name" value="Gly_transporter"/>
</dbReference>
<evidence type="ECO:0000256" key="5">
    <source>
        <dbReference type="ARBA" id="ARBA00022989"/>
    </source>
</evidence>
<keyword evidence="3" id="KW-1003">Cell membrane</keyword>
<dbReference type="PATRIC" id="fig|908627.4.peg.3659"/>
<evidence type="ECO:0000256" key="1">
    <source>
        <dbReference type="ARBA" id="ARBA00004651"/>
    </source>
</evidence>
<dbReference type="EMBL" id="AEJF01000105">
    <property type="protein sequence ID" value="KLU25117.1"/>
    <property type="molecule type" value="Genomic_DNA"/>
</dbReference>
<feature type="transmembrane region" description="Helical" evidence="7">
    <location>
        <begin position="67"/>
        <end position="84"/>
    </location>
</feature>
<protein>
    <submittedName>
        <fullName evidence="9">Membrane protein</fullName>
    </submittedName>
</protein>
<evidence type="ECO:0000313" key="9">
    <source>
        <dbReference type="EMBL" id="KLU25117.1"/>
    </source>
</evidence>
<evidence type="ECO:0000256" key="2">
    <source>
        <dbReference type="ARBA" id="ARBA00008193"/>
    </source>
</evidence>
<dbReference type="RefSeq" id="WP_047847720.1">
    <property type="nucleotide sequence ID" value="NZ_AEJF01000105.1"/>
</dbReference>
<proteinExistence type="inferred from homology"/>
<evidence type="ECO:0000256" key="4">
    <source>
        <dbReference type="ARBA" id="ARBA00022692"/>
    </source>
</evidence>
<evidence type="ECO:0000313" key="10">
    <source>
        <dbReference type="Proteomes" id="UP000035963"/>
    </source>
</evidence>
<evidence type="ECO:0000256" key="3">
    <source>
        <dbReference type="ARBA" id="ARBA00022475"/>
    </source>
</evidence>
<keyword evidence="4 7" id="KW-0812">Transmembrane</keyword>
<dbReference type="OrthoDB" id="9791874at2"/>
<feature type="transmembrane region" description="Helical" evidence="7">
    <location>
        <begin position="180"/>
        <end position="199"/>
    </location>
</feature>
<feature type="domain" description="Glycine transporter" evidence="8">
    <location>
        <begin position="97"/>
        <end position="169"/>
    </location>
</feature>
<dbReference type="PANTHER" id="PTHR30506">
    <property type="entry name" value="INNER MEMBRANE PROTEIN"/>
    <property type="match status" value="1"/>
</dbReference>
<dbReference type="PANTHER" id="PTHR30506:SF3">
    <property type="entry name" value="UPF0126 INNER MEMBRANE PROTEIN YADS-RELATED"/>
    <property type="match status" value="1"/>
</dbReference>
<keyword evidence="10" id="KW-1185">Reference proteome</keyword>
<keyword evidence="6 7" id="KW-0472">Membrane</keyword>
<evidence type="ECO:0000256" key="7">
    <source>
        <dbReference type="SAM" id="Phobius"/>
    </source>
</evidence>
<dbReference type="GO" id="GO:0005886">
    <property type="term" value="C:plasma membrane"/>
    <property type="evidence" value="ECO:0007669"/>
    <property type="project" value="UniProtKB-SubCell"/>
</dbReference>
<sequence>MKKIETIVLVADLAGTAVFAAEGAISAMQSGLDLLGVMVLSFVVALGGGVIRDLLIGATPPNAVRDWRYPALAFLTGLLTFVFHSEARNLSAPLLMALDAAGLALFAVAGAQKALSYDIGPFISTLMGTITGVGGGVVRDILLARVPMVLVADIYASAAFVGGVVLVVGRRFGLSPMAAALLSGAACFVLRVASVTYGWQLPKVAHW</sequence>
<feature type="transmembrane region" description="Helical" evidence="7">
    <location>
        <begin position="148"/>
        <end position="168"/>
    </location>
</feature>
<feature type="transmembrane region" description="Helical" evidence="7">
    <location>
        <begin position="7"/>
        <end position="28"/>
    </location>
</feature>
<dbReference type="Proteomes" id="UP000035963">
    <property type="component" value="Unassembled WGS sequence"/>
</dbReference>
<dbReference type="AlphaFoldDB" id="A0A0J1CX49"/>
<reference evidence="9 10" key="1">
    <citation type="journal article" date="2015" name="Genome Announc.">
        <title>Draft Genome Sequence of Burkholderia sp. Strain PML1(12), an Ectomycorrhizosphere-Inhabiting Bacterium with Effective Mineral-Weathering Ability.</title>
        <authorList>
            <person name="Uroz S."/>
            <person name="Oger P."/>
        </authorList>
    </citation>
    <scope>NUCLEOTIDE SEQUENCE [LARGE SCALE GENOMIC DNA]</scope>
    <source>
        <strain evidence="10">PML1(12)</strain>
    </source>
</reference>
<keyword evidence="5 7" id="KW-1133">Transmembrane helix</keyword>
<name>A0A0J1CX49_9BURK</name>